<evidence type="ECO:0008006" key="3">
    <source>
        <dbReference type="Google" id="ProtNLM"/>
    </source>
</evidence>
<sequence length="202" mass="22746">MVWIHKFKSWDYKKAWATVSLCLAYLSVLVLVSCIEEPEFNEGCPAPKEADAVSIKQVFFSPYKNQRFASSADTVAFSEFRFNFELEIKEKEAMNSGSLPGQAFALSCIQTYNLRNISNISVILLAPFAGLPTGTDISYLLITPEGEKISELRDFQNVSVYFGSKLNITPSNYSQLKTRTFLFLRNGTQKVMDSTSPFLKTN</sequence>
<accession>A0A418PQ82</accession>
<comment type="caution">
    <text evidence="1">The sequence shown here is derived from an EMBL/GenBank/DDBJ whole genome shotgun (WGS) entry which is preliminary data.</text>
</comment>
<organism evidence="1 2">
    <name type="scientific">Algoriphagus lacus</name>
    <dbReference type="NCBI Taxonomy" id="2056311"/>
    <lineage>
        <taxon>Bacteria</taxon>
        <taxon>Pseudomonadati</taxon>
        <taxon>Bacteroidota</taxon>
        <taxon>Cytophagia</taxon>
        <taxon>Cytophagales</taxon>
        <taxon>Cyclobacteriaceae</taxon>
        <taxon>Algoriphagus</taxon>
    </lineage>
</organism>
<protein>
    <recommendedName>
        <fullName evidence="3">Lipoprotein</fullName>
    </recommendedName>
</protein>
<dbReference type="PROSITE" id="PS51257">
    <property type="entry name" value="PROKAR_LIPOPROTEIN"/>
    <property type="match status" value="1"/>
</dbReference>
<evidence type="ECO:0000313" key="1">
    <source>
        <dbReference type="EMBL" id="RIW14464.1"/>
    </source>
</evidence>
<keyword evidence="2" id="KW-1185">Reference proteome</keyword>
<evidence type="ECO:0000313" key="2">
    <source>
        <dbReference type="Proteomes" id="UP000283522"/>
    </source>
</evidence>
<name>A0A418PQ82_9BACT</name>
<dbReference type="AlphaFoldDB" id="A0A418PQ82"/>
<dbReference type="RefSeq" id="WP_119478262.1">
    <property type="nucleotide sequence ID" value="NZ_QXML01000006.1"/>
</dbReference>
<dbReference type="Proteomes" id="UP000283522">
    <property type="component" value="Unassembled WGS sequence"/>
</dbReference>
<proteinExistence type="predicted"/>
<dbReference type="OrthoDB" id="824137at2"/>
<reference evidence="1 2" key="1">
    <citation type="submission" date="2018-09" db="EMBL/GenBank/DDBJ databases">
        <authorList>
            <person name="Wang X."/>
            <person name="Du Z."/>
        </authorList>
    </citation>
    <scope>NUCLEOTIDE SEQUENCE [LARGE SCALE GENOMIC DNA]</scope>
    <source>
        <strain evidence="1 2">N3</strain>
    </source>
</reference>
<dbReference type="EMBL" id="QXML01000006">
    <property type="protein sequence ID" value="RIW14464.1"/>
    <property type="molecule type" value="Genomic_DNA"/>
</dbReference>
<gene>
    <name evidence="1" type="ORF">D0X99_12955</name>
</gene>